<dbReference type="EMBL" id="JAGFEW010000049">
    <property type="protein sequence ID" value="MBV5097380.1"/>
    <property type="molecule type" value="Genomic_DNA"/>
</dbReference>
<dbReference type="Gene3D" id="3.30.70.270">
    <property type="match status" value="1"/>
</dbReference>
<dbReference type="GO" id="GO:0016020">
    <property type="term" value="C:membrane"/>
    <property type="evidence" value="ECO:0007669"/>
    <property type="project" value="InterPro"/>
</dbReference>
<evidence type="ECO:0000313" key="4">
    <source>
        <dbReference type="EMBL" id="MBV5097380.1"/>
    </source>
</evidence>
<sequence>MRVRRSLTIKQMAMVAVVSVAFIFVFVVVQLFHFVQQSRYATAAQMESIAHTVRKPLSAAILKADIPQAESILGQIQPAGVIGRADVVLPNQFQALRVSFVPERPVPVLISRLFELPVQITLPLYSLERPANPQPLAYLVLHADAWRMYRFIIGTISTLITTWLLLALVMTVAITWCINRLIVHPLRRIAKALDGLDGDDVPGHQLEVSRLHQDDEIGMLVRGYNRNQQRLLQSQRKAQALATHSPVSGLPNKTLLLALLEYIDISNASLLMVSCEALREAASAPGEEQRDLLLLNLAEKIRALLPPGAVLAQVNQHDFAALIHHLPHSQRALPVARHIMGALKQKMPAQAPVSVGIAVGRAGLTGDELYQHALTAMLSAQRQDVDKIQFFEPQP</sequence>
<dbReference type="Pfam" id="PF17154">
    <property type="entry name" value="GAPES3"/>
    <property type="match status" value="1"/>
</dbReference>
<dbReference type="Pfam" id="PF00990">
    <property type="entry name" value="GGDEF"/>
    <property type="match status" value="1"/>
</dbReference>
<feature type="domain" description="GGDEF" evidence="3">
    <location>
        <begin position="266"/>
        <end position="393"/>
    </location>
</feature>
<evidence type="ECO:0000259" key="2">
    <source>
        <dbReference type="PROSITE" id="PS50885"/>
    </source>
</evidence>
<protein>
    <submittedName>
        <fullName evidence="4">Diguanylate cyclase</fullName>
    </submittedName>
</protein>
<evidence type="ECO:0000313" key="5">
    <source>
        <dbReference type="Proteomes" id="UP000746420"/>
    </source>
</evidence>
<feature type="transmembrane region" description="Helical" evidence="1">
    <location>
        <begin position="12"/>
        <end position="32"/>
    </location>
</feature>
<evidence type="ECO:0000259" key="3">
    <source>
        <dbReference type="PROSITE" id="PS50887"/>
    </source>
</evidence>
<accession>A0A949V463</accession>
<feature type="transmembrane region" description="Helical" evidence="1">
    <location>
        <begin position="151"/>
        <end position="178"/>
    </location>
</feature>
<dbReference type="Gene3D" id="6.10.340.10">
    <property type="match status" value="1"/>
</dbReference>
<dbReference type="SMART" id="SM00267">
    <property type="entry name" value="GGDEF"/>
    <property type="match status" value="1"/>
</dbReference>
<comment type="caution">
    <text evidence="4">The sequence shown here is derived from an EMBL/GenBank/DDBJ whole genome shotgun (WGS) entry which is preliminary data.</text>
</comment>
<dbReference type="PANTHER" id="PTHR33121">
    <property type="entry name" value="CYCLIC DI-GMP PHOSPHODIESTERASE PDEF"/>
    <property type="match status" value="1"/>
</dbReference>
<dbReference type="PANTHER" id="PTHR33121:SF77">
    <property type="entry name" value="CYCLIC DI-GMP PHOSPHODIESTERASE PDEK-RELATED"/>
    <property type="match status" value="1"/>
</dbReference>
<evidence type="ECO:0000256" key="1">
    <source>
        <dbReference type="SAM" id="Phobius"/>
    </source>
</evidence>
<dbReference type="InterPro" id="IPR033419">
    <property type="entry name" value="GAPES3"/>
</dbReference>
<keyword evidence="1" id="KW-0472">Membrane</keyword>
<dbReference type="Proteomes" id="UP000746420">
    <property type="component" value="Unassembled WGS sequence"/>
</dbReference>
<reference evidence="4 5" key="1">
    <citation type="submission" date="2021-03" db="EMBL/GenBank/DDBJ databases">
        <title>Tenobrionicola molitorae gen. nov., sp. nov. and Tenobrionicola larvae sp. nov., isolated from larvae of the mealworm Tenobrio molitor L., a proposal to transfer Erwinia teleogrylli Liu et al. 2016 to a new genus Entomohabitans as Entomohabitans teleogrylli comb. nov.</title>
        <authorList>
            <person name="Lee S.D."/>
            <person name="Yang H.L."/>
            <person name="Kim I.S."/>
        </authorList>
    </citation>
    <scope>NUCLEOTIDE SEQUENCE [LARGE SCALE GENOMIC DNA]</scope>
    <source>
        <strain evidence="4 5">YMB-R21</strain>
    </source>
</reference>
<dbReference type="SUPFAM" id="SSF55073">
    <property type="entry name" value="Nucleotide cyclase"/>
    <property type="match status" value="1"/>
</dbReference>
<dbReference type="AlphaFoldDB" id="A0A949V463"/>
<name>A0A949V463_9ENTR</name>
<dbReference type="InterPro" id="IPR050706">
    <property type="entry name" value="Cyclic-di-GMP_PDE-like"/>
</dbReference>
<dbReference type="RefSeq" id="WP_238715067.1">
    <property type="nucleotide sequence ID" value="NZ_JAGFEW010000049.1"/>
</dbReference>
<dbReference type="SMART" id="SM00304">
    <property type="entry name" value="HAMP"/>
    <property type="match status" value="1"/>
</dbReference>
<dbReference type="PROSITE" id="PS50885">
    <property type="entry name" value="HAMP"/>
    <property type="match status" value="1"/>
</dbReference>
<dbReference type="GO" id="GO:0071111">
    <property type="term" value="F:cyclic-guanylate-specific phosphodiesterase activity"/>
    <property type="evidence" value="ECO:0007669"/>
    <property type="project" value="InterPro"/>
</dbReference>
<dbReference type="InterPro" id="IPR043128">
    <property type="entry name" value="Rev_trsase/Diguanyl_cyclase"/>
</dbReference>
<proteinExistence type="predicted"/>
<feature type="domain" description="HAMP" evidence="2">
    <location>
        <begin position="180"/>
        <end position="236"/>
    </location>
</feature>
<dbReference type="InterPro" id="IPR000160">
    <property type="entry name" value="GGDEF_dom"/>
</dbReference>
<keyword evidence="1" id="KW-0812">Transmembrane</keyword>
<keyword evidence="5" id="KW-1185">Reference proteome</keyword>
<dbReference type="InterPro" id="IPR029787">
    <property type="entry name" value="Nucleotide_cyclase"/>
</dbReference>
<dbReference type="PROSITE" id="PS50887">
    <property type="entry name" value="GGDEF"/>
    <property type="match status" value="1"/>
</dbReference>
<keyword evidence="1" id="KW-1133">Transmembrane helix</keyword>
<gene>
    <name evidence="4" type="ORF">JZ788_17040</name>
</gene>
<organism evidence="4 5">
    <name type="scientific">Tenebrionicola larvae</name>
    <dbReference type="NCBI Taxonomy" id="2815733"/>
    <lineage>
        <taxon>Bacteria</taxon>
        <taxon>Pseudomonadati</taxon>
        <taxon>Pseudomonadota</taxon>
        <taxon>Gammaproteobacteria</taxon>
        <taxon>Enterobacterales</taxon>
        <taxon>Enterobacteriaceae</taxon>
        <taxon>Tenebrionibacter/Tenebrionicola group</taxon>
        <taxon>Tenebrionicola</taxon>
    </lineage>
</organism>
<dbReference type="InterPro" id="IPR003660">
    <property type="entry name" value="HAMP_dom"/>
</dbReference>
<dbReference type="GO" id="GO:0007165">
    <property type="term" value="P:signal transduction"/>
    <property type="evidence" value="ECO:0007669"/>
    <property type="project" value="InterPro"/>
</dbReference>